<proteinExistence type="predicted"/>
<name>A0ABU4WIY5_9BACT</name>
<comment type="caution">
    <text evidence="2">The sequence shown here is derived from an EMBL/GenBank/DDBJ whole genome shotgun (WGS) entry which is preliminary data.</text>
</comment>
<dbReference type="InterPro" id="IPR016181">
    <property type="entry name" value="Acyl_CoA_acyltransferase"/>
</dbReference>
<accession>A0ABU4WIY5</accession>
<evidence type="ECO:0000259" key="1">
    <source>
        <dbReference type="PROSITE" id="PS51186"/>
    </source>
</evidence>
<dbReference type="RefSeq" id="WP_370396900.1">
    <property type="nucleotide sequence ID" value="NZ_JALBUT010000004.1"/>
</dbReference>
<sequence length="174" mass="20637">MNKIEVKSNSDKIYPQFKRLYEESFPLAEQRTEFQQKMAFESERYHLICHEENNVLAGFISYWDFDNFIYIEHFAVNKDLRGRGYGFKIMEEFKSATDKILVLEIDKITDAQSAARLRFYKKCGFFENPHKHSHPGYGYGLGECPMLILSTQRQITSKEYAKFYSDLKNLAMRH</sequence>
<evidence type="ECO:0000313" key="3">
    <source>
        <dbReference type="Proteomes" id="UP001275932"/>
    </source>
</evidence>
<gene>
    <name evidence="2" type="ORF">MOX91_04560</name>
</gene>
<dbReference type="PROSITE" id="PS51186">
    <property type="entry name" value="GNAT"/>
    <property type="match status" value="1"/>
</dbReference>
<dbReference type="InterPro" id="IPR000182">
    <property type="entry name" value="GNAT_dom"/>
</dbReference>
<dbReference type="EMBL" id="JALBUT010000004">
    <property type="protein sequence ID" value="MDX8415452.1"/>
    <property type="molecule type" value="Genomic_DNA"/>
</dbReference>
<evidence type="ECO:0000313" key="2">
    <source>
        <dbReference type="EMBL" id="MDX8415452.1"/>
    </source>
</evidence>
<dbReference type="Gene3D" id="3.40.630.30">
    <property type="match status" value="1"/>
</dbReference>
<dbReference type="CDD" id="cd04301">
    <property type="entry name" value="NAT_SF"/>
    <property type="match status" value="1"/>
</dbReference>
<dbReference type="SUPFAM" id="SSF55729">
    <property type="entry name" value="Acyl-CoA N-acyltransferases (Nat)"/>
    <property type="match status" value="1"/>
</dbReference>
<reference evidence="2 3" key="1">
    <citation type="submission" date="2022-03" db="EMBL/GenBank/DDBJ databases">
        <title>Novel taxa within the pig intestine.</title>
        <authorList>
            <person name="Wylensek D."/>
            <person name="Bishof K."/>
            <person name="Afrizal A."/>
            <person name="Clavel T."/>
        </authorList>
    </citation>
    <scope>NUCLEOTIDE SEQUENCE [LARGE SCALE GENOMIC DNA]</scope>
    <source>
        <strain evidence="2 3">CLA-KB-P66</strain>
    </source>
</reference>
<dbReference type="Pfam" id="PF00583">
    <property type="entry name" value="Acetyltransf_1"/>
    <property type="match status" value="1"/>
</dbReference>
<keyword evidence="3" id="KW-1185">Reference proteome</keyword>
<feature type="domain" description="N-acetyltransferase" evidence="1">
    <location>
        <begin position="4"/>
        <end position="151"/>
    </location>
</feature>
<dbReference type="Proteomes" id="UP001275932">
    <property type="component" value="Unassembled WGS sequence"/>
</dbReference>
<organism evidence="2 3">
    <name type="scientific">Intestinicryptomonas porci</name>
    <dbReference type="NCBI Taxonomy" id="2926320"/>
    <lineage>
        <taxon>Bacteria</taxon>
        <taxon>Pseudomonadati</taxon>
        <taxon>Verrucomicrobiota</taxon>
        <taxon>Opitutia</taxon>
        <taxon>Opitutales</taxon>
        <taxon>Intestinicryptomonaceae</taxon>
        <taxon>Intestinicryptomonas</taxon>
    </lineage>
</organism>
<protein>
    <submittedName>
        <fullName evidence="2">GNAT family N-acetyltransferase</fullName>
    </submittedName>
</protein>